<dbReference type="PIRSF" id="PIRSF007028">
    <property type="entry name" value="UCP007028"/>
    <property type="match status" value="1"/>
</dbReference>
<dbReference type="Pfam" id="PF07237">
    <property type="entry name" value="DUF1428"/>
    <property type="match status" value="1"/>
</dbReference>
<dbReference type="AlphaFoldDB" id="A0A7X5Y1C5"/>
<dbReference type="Gene3D" id="3.30.70.100">
    <property type="match status" value="1"/>
</dbReference>
<dbReference type="InterPro" id="IPR011008">
    <property type="entry name" value="Dimeric_a/b-barrel"/>
</dbReference>
<protein>
    <submittedName>
        <fullName evidence="1">Uncharacterized protein YbaA (DUF1428 family)</fullName>
    </submittedName>
</protein>
<dbReference type="SUPFAM" id="SSF54909">
    <property type="entry name" value="Dimeric alpha+beta barrel"/>
    <property type="match status" value="1"/>
</dbReference>
<comment type="caution">
    <text evidence="1">The sequence shown here is derived from an EMBL/GenBank/DDBJ whole genome shotgun (WGS) entry which is preliminary data.</text>
</comment>
<evidence type="ECO:0000313" key="1">
    <source>
        <dbReference type="EMBL" id="NJB98785.1"/>
    </source>
</evidence>
<name>A0A7X5Y1C5_9SPHN</name>
<keyword evidence="2" id="KW-1185">Reference proteome</keyword>
<gene>
    <name evidence="1" type="ORF">GGR89_003122</name>
</gene>
<evidence type="ECO:0000313" key="2">
    <source>
        <dbReference type="Proteomes" id="UP000531251"/>
    </source>
</evidence>
<dbReference type="InterPro" id="IPR009874">
    <property type="entry name" value="DUF1428"/>
</dbReference>
<sequence>MTYVDGYVLPVPEANRAAYTELAQRTGEKLRALGATHVVECWGQDVPHGTATDFYRATNAEAGETVVFSWVVWPDKVARDKGWAAMMADPEMDGLAMPFDTKRMFWGGFEPIVEIAQG</sequence>
<accession>A0A7X5Y1C5</accession>
<dbReference type="RefSeq" id="WP_125972297.1">
    <property type="nucleotide sequence ID" value="NZ_BAAADY010000019.1"/>
</dbReference>
<proteinExistence type="predicted"/>
<reference evidence="1 2" key="1">
    <citation type="submission" date="2020-03" db="EMBL/GenBank/DDBJ databases">
        <title>Genomic Encyclopedia of Type Strains, Phase IV (KMG-IV): sequencing the most valuable type-strain genomes for metagenomic binning, comparative biology and taxonomic classification.</title>
        <authorList>
            <person name="Goeker M."/>
        </authorList>
    </citation>
    <scope>NUCLEOTIDE SEQUENCE [LARGE SCALE GENOMIC DNA]</scope>
    <source>
        <strain evidence="1 2">DSM 7225</strain>
    </source>
</reference>
<dbReference type="Proteomes" id="UP000531251">
    <property type="component" value="Unassembled WGS sequence"/>
</dbReference>
<organism evidence="1 2">
    <name type="scientific">Sphingomonas trueperi</name>
    <dbReference type="NCBI Taxonomy" id="53317"/>
    <lineage>
        <taxon>Bacteria</taxon>
        <taxon>Pseudomonadati</taxon>
        <taxon>Pseudomonadota</taxon>
        <taxon>Alphaproteobacteria</taxon>
        <taxon>Sphingomonadales</taxon>
        <taxon>Sphingomonadaceae</taxon>
        <taxon>Sphingomonas</taxon>
    </lineage>
</organism>
<dbReference type="EMBL" id="JAATJB010000010">
    <property type="protein sequence ID" value="NJB98785.1"/>
    <property type="molecule type" value="Genomic_DNA"/>
</dbReference>